<evidence type="ECO:0000256" key="1">
    <source>
        <dbReference type="SAM" id="MobiDB-lite"/>
    </source>
</evidence>
<dbReference type="EMBL" id="BPLQ01014081">
    <property type="protein sequence ID" value="GIY77138.1"/>
    <property type="molecule type" value="Genomic_DNA"/>
</dbReference>
<evidence type="ECO:0000313" key="3">
    <source>
        <dbReference type="Proteomes" id="UP001054837"/>
    </source>
</evidence>
<protein>
    <submittedName>
        <fullName evidence="2">Uncharacterized protein</fullName>
    </submittedName>
</protein>
<evidence type="ECO:0000313" key="2">
    <source>
        <dbReference type="EMBL" id="GIY77138.1"/>
    </source>
</evidence>
<comment type="caution">
    <text evidence="2">The sequence shown here is derived from an EMBL/GenBank/DDBJ whole genome shotgun (WGS) entry which is preliminary data.</text>
</comment>
<dbReference type="Proteomes" id="UP001054837">
    <property type="component" value="Unassembled WGS sequence"/>
</dbReference>
<keyword evidence="3" id="KW-1185">Reference proteome</keyword>
<accession>A0AAV4W415</accession>
<organism evidence="2 3">
    <name type="scientific">Caerostris darwini</name>
    <dbReference type="NCBI Taxonomy" id="1538125"/>
    <lineage>
        <taxon>Eukaryota</taxon>
        <taxon>Metazoa</taxon>
        <taxon>Ecdysozoa</taxon>
        <taxon>Arthropoda</taxon>
        <taxon>Chelicerata</taxon>
        <taxon>Arachnida</taxon>
        <taxon>Araneae</taxon>
        <taxon>Araneomorphae</taxon>
        <taxon>Entelegynae</taxon>
        <taxon>Araneoidea</taxon>
        <taxon>Araneidae</taxon>
        <taxon>Caerostris</taxon>
    </lineage>
</organism>
<reference evidence="2 3" key="1">
    <citation type="submission" date="2021-06" db="EMBL/GenBank/DDBJ databases">
        <title>Caerostris darwini draft genome.</title>
        <authorList>
            <person name="Kono N."/>
            <person name="Arakawa K."/>
        </authorList>
    </citation>
    <scope>NUCLEOTIDE SEQUENCE [LARGE SCALE GENOMIC DNA]</scope>
</reference>
<name>A0AAV4W415_9ARAC</name>
<dbReference type="AlphaFoldDB" id="A0AAV4W415"/>
<proteinExistence type="predicted"/>
<gene>
    <name evidence="2" type="ORF">CDAR_300071</name>
</gene>
<feature type="region of interest" description="Disordered" evidence="1">
    <location>
        <begin position="1"/>
        <end position="35"/>
    </location>
</feature>
<sequence>MDENTNKKQPLGLRRHLTSARDMAADNVSIERRPQKKKEEIELRLCVPPDLLRTDPGDTRRRGKIHCCHPSFDD</sequence>